<dbReference type="EMBL" id="UGRU01000001">
    <property type="protein sequence ID" value="SUA46374.1"/>
    <property type="molecule type" value="Genomic_DNA"/>
</dbReference>
<dbReference type="PROSITE" id="PS50801">
    <property type="entry name" value="STAS"/>
    <property type="match status" value="1"/>
</dbReference>
<evidence type="ECO:0000313" key="2">
    <source>
        <dbReference type="EMBL" id="SUA46374.1"/>
    </source>
</evidence>
<dbReference type="InterPro" id="IPR036513">
    <property type="entry name" value="STAS_dom_sf"/>
</dbReference>
<dbReference type="InterPro" id="IPR002645">
    <property type="entry name" value="STAS_dom"/>
</dbReference>
<proteinExistence type="predicted"/>
<protein>
    <recommendedName>
        <fullName evidence="1">STAS domain-containing protein</fullName>
    </recommendedName>
</protein>
<dbReference type="Proteomes" id="UP000255082">
    <property type="component" value="Unassembled WGS sequence"/>
</dbReference>
<name>A0A378X119_9NOCA</name>
<gene>
    <name evidence="2" type="ORF">NCTC13184_04899</name>
</gene>
<dbReference type="Pfam" id="PF14417">
    <property type="entry name" value="MEDS"/>
    <property type="match status" value="1"/>
</dbReference>
<dbReference type="SUPFAM" id="SSF52091">
    <property type="entry name" value="SpoIIaa-like"/>
    <property type="match status" value="1"/>
</dbReference>
<dbReference type="AlphaFoldDB" id="A0A378X119"/>
<feature type="domain" description="STAS" evidence="1">
    <location>
        <begin position="200"/>
        <end position="286"/>
    </location>
</feature>
<reference evidence="2 3" key="1">
    <citation type="submission" date="2018-06" db="EMBL/GenBank/DDBJ databases">
        <authorList>
            <consortium name="Pathogen Informatics"/>
            <person name="Doyle S."/>
        </authorList>
    </citation>
    <scope>NUCLEOTIDE SEQUENCE [LARGE SCALE GENOMIC DNA]</scope>
    <source>
        <strain evidence="2 3">NCTC13184</strain>
    </source>
</reference>
<accession>A0A378X119</accession>
<evidence type="ECO:0000313" key="3">
    <source>
        <dbReference type="Proteomes" id="UP000255082"/>
    </source>
</evidence>
<dbReference type="InterPro" id="IPR025847">
    <property type="entry name" value="MEDS_domain"/>
</dbReference>
<dbReference type="Gene3D" id="3.30.750.24">
    <property type="entry name" value="STAS domain"/>
    <property type="match status" value="1"/>
</dbReference>
<organism evidence="2 3">
    <name type="scientific">Nocardia africana</name>
    <dbReference type="NCBI Taxonomy" id="134964"/>
    <lineage>
        <taxon>Bacteria</taxon>
        <taxon>Bacillati</taxon>
        <taxon>Actinomycetota</taxon>
        <taxon>Actinomycetes</taxon>
        <taxon>Mycobacteriales</taxon>
        <taxon>Nocardiaceae</taxon>
        <taxon>Nocardia</taxon>
    </lineage>
</organism>
<evidence type="ECO:0000259" key="1">
    <source>
        <dbReference type="PROSITE" id="PS50801"/>
    </source>
</evidence>
<sequence>MLGVMRRSARLQHARGLGTHDHVCWAYTGMAEFKTRAAEFLADGLDAGCRVRYIRPGTVGDIAEDLRELAGWSEALRDGRAEVVSLTDLYGPDAVLDPSGQVQAYAEATARAVADGFRGLRVAVDCTSLVSDATRLAAFARYEHLIDRYMAGHPFSALCGYDRSAVEAGALAQLACLHPCTDARAAGFRLYAPLSDSHTVALAGDLDLATREVLAPTLERFEVKPEDGELILDATGVEFIDHVGLTRLADWAAVRDADLVIRTQWPGIDRVIRLLDISNVRAEQLL</sequence>